<dbReference type="Pfam" id="PF01966">
    <property type="entry name" value="HD"/>
    <property type="match status" value="1"/>
</dbReference>
<dbReference type="SMART" id="SM00471">
    <property type="entry name" value="HDc"/>
    <property type="match status" value="1"/>
</dbReference>
<gene>
    <name evidence="2" type="ORF">ACFFP0_14515</name>
</gene>
<dbReference type="SUPFAM" id="SSF109604">
    <property type="entry name" value="HD-domain/PDEase-like"/>
    <property type="match status" value="1"/>
</dbReference>
<dbReference type="InterPro" id="IPR003607">
    <property type="entry name" value="HD/PDEase_dom"/>
</dbReference>
<evidence type="ECO:0000313" key="3">
    <source>
        <dbReference type="Proteomes" id="UP001589692"/>
    </source>
</evidence>
<dbReference type="Pfam" id="PF19276">
    <property type="entry name" value="HD_assoc_2"/>
    <property type="match status" value="2"/>
</dbReference>
<organism evidence="2 3">
    <name type="scientific">Rhizobium puerariae</name>
    <dbReference type="NCBI Taxonomy" id="1585791"/>
    <lineage>
        <taxon>Bacteria</taxon>
        <taxon>Pseudomonadati</taxon>
        <taxon>Pseudomonadota</taxon>
        <taxon>Alphaproteobacteria</taxon>
        <taxon>Hyphomicrobiales</taxon>
        <taxon>Rhizobiaceae</taxon>
        <taxon>Rhizobium/Agrobacterium group</taxon>
        <taxon>Rhizobium</taxon>
    </lineage>
</organism>
<dbReference type="InterPro" id="IPR045509">
    <property type="entry name" value="HD_assoc_2"/>
</dbReference>
<dbReference type="PROSITE" id="PS51831">
    <property type="entry name" value="HD"/>
    <property type="match status" value="1"/>
</dbReference>
<evidence type="ECO:0000313" key="2">
    <source>
        <dbReference type="EMBL" id="MFB9950073.1"/>
    </source>
</evidence>
<proteinExistence type="predicted"/>
<protein>
    <submittedName>
        <fullName evidence="2">HD domain-containing protein</fullName>
    </submittedName>
</protein>
<reference evidence="2 3" key="1">
    <citation type="submission" date="2024-09" db="EMBL/GenBank/DDBJ databases">
        <authorList>
            <person name="Sun Q."/>
            <person name="Mori K."/>
        </authorList>
    </citation>
    <scope>NUCLEOTIDE SEQUENCE [LARGE SCALE GENOMIC DNA]</scope>
    <source>
        <strain evidence="2 3">TBRC 4938</strain>
    </source>
</reference>
<dbReference type="InterPro" id="IPR050135">
    <property type="entry name" value="dGTPase-like"/>
</dbReference>
<sequence length="459" mass="52035">MSDSKSKRLRDPVHGLIVFAETEPLDLLAWELIDTPEFQRLRRIRQLGVSKFTFPGATHTRFAHSVGVFDNARTLTKVISREMKRNEQIFDAPRSEVAIIAALLHDLGHGPFSHTFEGVQESRGVKKRHETWTADIIRNPNGSIRGLLERYRVGFCEEVAKLLEAEDPQDIYHAVVSSSFDADRLDYLRRDKLMTGTGAGAIDFDWLIDNVRVAEIDIGAPEDDEPVNKVSTFCLASKALPAAEQFLLARYTLHQQVYFHKATRCAEHMIGKLLRSISTVANNGKNVEKMTGLRKEHPLIRFFGKNGECVENYLALDDTVIMGSLNALTAASDKTISEVADRLCNRRLYKTLDVADVGHDDGKKRQRQRTITRDFEAEIKAGSVMIDEKASISIYSEIGGDDDRTHKKLHILDGGKPVEISRLSDIIKALEKKEQFTRFYFEKEEDREKAQRKKGQNHD</sequence>
<dbReference type="Proteomes" id="UP001589692">
    <property type="component" value="Unassembled WGS sequence"/>
</dbReference>
<name>A0ABV6AHG8_9HYPH</name>
<keyword evidence="3" id="KW-1185">Reference proteome</keyword>
<feature type="domain" description="HD" evidence="1">
    <location>
        <begin position="61"/>
        <end position="188"/>
    </location>
</feature>
<accession>A0ABV6AHG8</accession>
<dbReference type="Gene3D" id="1.10.3210.10">
    <property type="entry name" value="Hypothetical protein af1432"/>
    <property type="match status" value="1"/>
</dbReference>
<dbReference type="EMBL" id="JBHMAA010000015">
    <property type="protein sequence ID" value="MFB9950073.1"/>
    <property type="molecule type" value="Genomic_DNA"/>
</dbReference>
<evidence type="ECO:0000259" key="1">
    <source>
        <dbReference type="PROSITE" id="PS51831"/>
    </source>
</evidence>
<comment type="caution">
    <text evidence="2">The sequence shown here is derived from an EMBL/GenBank/DDBJ whole genome shotgun (WGS) entry which is preliminary data.</text>
</comment>
<dbReference type="InterPro" id="IPR006674">
    <property type="entry name" value="HD_domain"/>
</dbReference>
<dbReference type="PANTHER" id="PTHR11373">
    <property type="entry name" value="DEOXYNUCLEOSIDE TRIPHOSPHATE TRIPHOSPHOHYDROLASE"/>
    <property type="match status" value="1"/>
</dbReference>
<dbReference type="CDD" id="cd00077">
    <property type="entry name" value="HDc"/>
    <property type="match status" value="1"/>
</dbReference>
<dbReference type="PANTHER" id="PTHR11373:SF4">
    <property type="entry name" value="DEOXYNUCLEOSIDE TRIPHOSPHATE TRIPHOSPHOHYDROLASE SAMHD1"/>
    <property type="match status" value="1"/>
</dbReference>
<dbReference type="RefSeq" id="WP_377261892.1">
    <property type="nucleotide sequence ID" value="NZ_JBHMAA010000015.1"/>
</dbReference>